<feature type="compositionally biased region" description="Polar residues" evidence="1">
    <location>
        <begin position="1"/>
        <end position="10"/>
    </location>
</feature>
<dbReference type="EMBL" id="JAJGCB010000008">
    <property type="protein sequence ID" value="KAJ8991277.1"/>
    <property type="molecule type" value="Genomic_DNA"/>
</dbReference>
<feature type="region of interest" description="Disordered" evidence="1">
    <location>
        <begin position="1"/>
        <end position="124"/>
    </location>
</feature>
<dbReference type="Proteomes" id="UP001161757">
    <property type="component" value="Unassembled WGS sequence"/>
</dbReference>
<feature type="compositionally biased region" description="Basic and acidic residues" evidence="1">
    <location>
        <begin position="95"/>
        <end position="124"/>
    </location>
</feature>
<dbReference type="AlphaFoldDB" id="A0AAN6IUN6"/>
<reference evidence="2" key="1">
    <citation type="submission" date="2023-01" db="EMBL/GenBank/DDBJ databases">
        <title>Exophiala dermititidis isolated from Cystic Fibrosis Patient.</title>
        <authorList>
            <person name="Kurbessoian T."/>
            <person name="Crocker A."/>
            <person name="Murante D."/>
            <person name="Hogan D.A."/>
            <person name="Stajich J.E."/>
        </authorList>
    </citation>
    <scope>NUCLEOTIDE SEQUENCE</scope>
    <source>
        <strain evidence="2">Ex8</strain>
    </source>
</reference>
<name>A0AAN6IUN6_EXODE</name>
<proteinExistence type="predicted"/>
<evidence type="ECO:0000256" key="1">
    <source>
        <dbReference type="SAM" id="MobiDB-lite"/>
    </source>
</evidence>
<comment type="caution">
    <text evidence="2">The sequence shown here is derived from an EMBL/GenBank/DDBJ whole genome shotgun (WGS) entry which is preliminary data.</text>
</comment>
<feature type="compositionally biased region" description="Polar residues" evidence="1">
    <location>
        <begin position="31"/>
        <end position="44"/>
    </location>
</feature>
<protein>
    <submittedName>
        <fullName evidence="2">Uncharacterized protein</fullName>
    </submittedName>
</protein>
<evidence type="ECO:0000313" key="3">
    <source>
        <dbReference type="Proteomes" id="UP001161757"/>
    </source>
</evidence>
<sequence>MTDARTNMPDSNGGHAREYEPTSLDAKQHGIAQNTIDEQKSNYGIKTAVDRDLGRRMPATTSKSTTGAPSLPEIGAGQTFSESVDEALKGSEGQASDKARRIDESITTDDNRGDLHDKAAAKQP</sequence>
<organism evidence="2 3">
    <name type="scientific">Exophiala dermatitidis</name>
    <name type="common">Black yeast-like fungus</name>
    <name type="synonym">Wangiella dermatitidis</name>
    <dbReference type="NCBI Taxonomy" id="5970"/>
    <lineage>
        <taxon>Eukaryota</taxon>
        <taxon>Fungi</taxon>
        <taxon>Dikarya</taxon>
        <taxon>Ascomycota</taxon>
        <taxon>Pezizomycotina</taxon>
        <taxon>Eurotiomycetes</taxon>
        <taxon>Chaetothyriomycetidae</taxon>
        <taxon>Chaetothyriales</taxon>
        <taxon>Herpotrichiellaceae</taxon>
        <taxon>Exophiala</taxon>
    </lineage>
</organism>
<accession>A0AAN6IUN6</accession>
<gene>
    <name evidence="2" type="ORF">HRR80_004622</name>
</gene>
<evidence type="ECO:0000313" key="2">
    <source>
        <dbReference type="EMBL" id="KAJ8991277.1"/>
    </source>
</evidence>
<feature type="compositionally biased region" description="Polar residues" evidence="1">
    <location>
        <begin position="59"/>
        <end position="68"/>
    </location>
</feature>